<dbReference type="PANTHER" id="PTHR21660:SF1">
    <property type="entry name" value="ACYL-COENZYME A THIOESTERASE 13"/>
    <property type="match status" value="1"/>
</dbReference>
<accession>D8JBF7</accession>
<evidence type="ECO:0000256" key="1">
    <source>
        <dbReference type="ARBA" id="ARBA00008324"/>
    </source>
</evidence>
<dbReference type="PANTHER" id="PTHR21660">
    <property type="entry name" value="THIOESTERASE SUPERFAMILY MEMBER-RELATED"/>
    <property type="match status" value="1"/>
</dbReference>
<dbReference type="Gene3D" id="3.10.129.10">
    <property type="entry name" value="Hotdog Thioesterase"/>
    <property type="match status" value="1"/>
</dbReference>
<evidence type="ECO:0000313" key="6">
    <source>
        <dbReference type="Proteomes" id="UP000000390"/>
    </source>
</evidence>
<evidence type="ECO:0000256" key="2">
    <source>
        <dbReference type="ARBA" id="ARBA00022801"/>
    </source>
</evidence>
<dbReference type="eggNOG" id="arCOG00777">
    <property type="taxonomic scope" value="Archaea"/>
</dbReference>
<reference evidence="5 7" key="2">
    <citation type="journal article" date="2014" name="PLoS Genet.">
        <title>Phylogenetically driven sequencing of extremely halophilic archaea reveals strategies for static and dynamic osmo-response.</title>
        <authorList>
            <person name="Becker E.A."/>
            <person name="Seitzer P.M."/>
            <person name="Tritt A."/>
            <person name="Larsen D."/>
            <person name="Krusor M."/>
            <person name="Yao A.I."/>
            <person name="Wu D."/>
            <person name="Madern D."/>
            <person name="Eisen J.A."/>
            <person name="Darling A.E."/>
            <person name="Facciotti M.T."/>
        </authorList>
    </citation>
    <scope>NUCLEOTIDE SEQUENCE [LARGE SCALE GENOMIC DNA]</scope>
    <source>
        <strain evidence="5">B3</strain>
        <strain evidence="7">DSM 18796 / CECT 7217 / JCM 14584 / KCTC 4019 / B3</strain>
    </source>
</reference>
<keyword evidence="2" id="KW-0378">Hydrolase</keyword>
<dbReference type="Pfam" id="PF03061">
    <property type="entry name" value="4HBT"/>
    <property type="match status" value="1"/>
</dbReference>
<dbReference type="AlphaFoldDB" id="D8JBF7"/>
<dbReference type="NCBIfam" id="TIGR00369">
    <property type="entry name" value="unchar_dom_1"/>
    <property type="match status" value="1"/>
</dbReference>
<evidence type="ECO:0000313" key="4">
    <source>
        <dbReference type="EMBL" id="ADJ16610.1"/>
    </source>
</evidence>
<dbReference type="RefSeq" id="WP_008413811.1">
    <property type="nucleotide sequence ID" value="NC_014298.1"/>
</dbReference>
<keyword evidence="4" id="KW-0614">Plasmid</keyword>
<reference evidence="4 6" key="1">
    <citation type="journal article" date="2010" name="J. Bacteriol.">
        <title>Complete genome sequence of Halalkalicoccus jeotgali B3(T), an extremely halophilic archaeon.</title>
        <authorList>
            <person name="Roh S.W."/>
            <person name="Nam Y.D."/>
            <person name="Nam S.H."/>
            <person name="Choi S.H."/>
            <person name="Park H.S."/>
            <person name="Bae J.W."/>
        </authorList>
    </citation>
    <scope>NUCLEOTIDE SEQUENCE [LARGE SCALE GENOMIC DNA]</scope>
    <source>
        <strain evidence="4">B3</strain>
        <strain evidence="6">DSM 18796 / CECT 7217 / JCM 14584 / KCTC 4019 / B3</strain>
        <plasmid evidence="6">1</plasmid>
    </source>
</reference>
<dbReference type="HOGENOM" id="CLU_089876_7_1_2"/>
<sequence length="135" mass="14468">MSSNTLDGLQSFTERHDYHSWLDLQLDNVDHGKVQISIPANENLHNPGRNGLIHGGIAATLIDTASGFALRTTFEDPVTARLATTDLNVSYLRPATGTLIAEAKVLRAGETTGVTDVSVKSTDEDESVAAGRTTY</sequence>
<dbReference type="EMBL" id="CP002063">
    <property type="protein sequence ID" value="ADJ16610.1"/>
    <property type="molecule type" value="Genomic_DNA"/>
</dbReference>
<geneLocation type="plasmid" evidence="4 6">
    <name>1</name>
</geneLocation>
<name>D8JBF7_HALJB</name>
<dbReference type="GO" id="GO:0047617">
    <property type="term" value="F:fatty acyl-CoA hydrolase activity"/>
    <property type="evidence" value="ECO:0007669"/>
    <property type="project" value="InterPro"/>
</dbReference>
<comment type="similarity">
    <text evidence="1">Belongs to the thioesterase PaaI family.</text>
</comment>
<protein>
    <submittedName>
        <fullName evidence="4">Thioesterase superfamily protein</fullName>
    </submittedName>
</protein>
<dbReference type="Proteomes" id="UP000011645">
    <property type="component" value="Unassembled WGS sequence"/>
</dbReference>
<dbReference type="InterPro" id="IPR039298">
    <property type="entry name" value="ACOT13"/>
</dbReference>
<dbReference type="InterPro" id="IPR006683">
    <property type="entry name" value="Thioestr_dom"/>
</dbReference>
<dbReference type="InterPro" id="IPR003736">
    <property type="entry name" value="PAAI_dom"/>
</dbReference>
<evidence type="ECO:0000313" key="7">
    <source>
        <dbReference type="Proteomes" id="UP000011645"/>
    </source>
</evidence>
<dbReference type="OrthoDB" id="202321at2157"/>
<evidence type="ECO:0000259" key="3">
    <source>
        <dbReference type="Pfam" id="PF03061"/>
    </source>
</evidence>
<dbReference type="Proteomes" id="UP000000390">
    <property type="component" value="Plasmid 1"/>
</dbReference>
<keyword evidence="7" id="KW-1185">Reference proteome</keyword>
<dbReference type="PATRIC" id="fig|795797.18.peg.3221"/>
<dbReference type="CDD" id="cd03443">
    <property type="entry name" value="PaaI_thioesterase"/>
    <property type="match status" value="1"/>
</dbReference>
<dbReference type="EMBL" id="AOHV01000005">
    <property type="protein sequence ID" value="ELY41293.1"/>
    <property type="molecule type" value="Genomic_DNA"/>
</dbReference>
<dbReference type="SUPFAM" id="SSF54637">
    <property type="entry name" value="Thioesterase/thiol ester dehydrase-isomerase"/>
    <property type="match status" value="1"/>
</dbReference>
<dbReference type="GeneID" id="9421056"/>
<dbReference type="InterPro" id="IPR029069">
    <property type="entry name" value="HotDog_dom_sf"/>
</dbReference>
<dbReference type="KEGG" id="hje:HacjB3_16271"/>
<organism evidence="4 6">
    <name type="scientific">Halalkalicoccus jeotgali (strain DSM 18796 / CECT 7217 / JCM 14584 / KCTC 4019 / B3)</name>
    <dbReference type="NCBI Taxonomy" id="795797"/>
    <lineage>
        <taxon>Archaea</taxon>
        <taxon>Methanobacteriati</taxon>
        <taxon>Methanobacteriota</taxon>
        <taxon>Stenosarchaea group</taxon>
        <taxon>Halobacteria</taxon>
        <taxon>Halobacteriales</taxon>
        <taxon>Halococcaceae</taxon>
        <taxon>Halalkalicoccus</taxon>
    </lineage>
</organism>
<gene>
    <name evidence="4" type="ordered locus">HacjB3_16271</name>
    <name evidence="5" type="ORF">C497_00975</name>
</gene>
<feature type="domain" description="Thioesterase" evidence="3">
    <location>
        <begin position="50"/>
        <end position="126"/>
    </location>
</feature>
<proteinExistence type="inferred from homology"/>
<evidence type="ECO:0000313" key="5">
    <source>
        <dbReference type="EMBL" id="ELY41293.1"/>
    </source>
</evidence>